<keyword evidence="1" id="KW-0472">Membrane</keyword>
<dbReference type="PANTHER" id="PTHR31600:SF2">
    <property type="entry name" value="GAMETE ENRICHED GENE 10 PROTEIN-RELATED"/>
    <property type="match status" value="1"/>
</dbReference>
<dbReference type="RefSeq" id="XP_001444051.1">
    <property type="nucleotide sequence ID" value="XM_001444014.1"/>
</dbReference>
<evidence type="ECO:0008006" key="4">
    <source>
        <dbReference type="Google" id="ProtNLM"/>
    </source>
</evidence>
<feature type="transmembrane region" description="Helical" evidence="1">
    <location>
        <begin position="218"/>
        <end position="240"/>
    </location>
</feature>
<feature type="transmembrane region" description="Helical" evidence="1">
    <location>
        <begin position="280"/>
        <end position="302"/>
    </location>
</feature>
<feature type="transmembrane region" description="Helical" evidence="1">
    <location>
        <begin position="314"/>
        <end position="334"/>
    </location>
</feature>
<evidence type="ECO:0000313" key="2">
    <source>
        <dbReference type="EMBL" id="CAK76654.1"/>
    </source>
</evidence>
<feature type="transmembrane region" description="Helical" evidence="1">
    <location>
        <begin position="340"/>
        <end position="361"/>
    </location>
</feature>
<feature type="transmembrane region" description="Helical" evidence="1">
    <location>
        <begin position="1060"/>
        <end position="1080"/>
    </location>
</feature>
<dbReference type="KEGG" id="ptm:GSPATT00012206001"/>
<name>A0D0T7_PARTE</name>
<dbReference type="HOGENOM" id="CLU_242612_0_0_1"/>
<feature type="transmembrane region" description="Helical" evidence="1">
    <location>
        <begin position="256"/>
        <end position="274"/>
    </location>
</feature>
<feature type="transmembrane region" description="Helical" evidence="1">
    <location>
        <begin position="37"/>
        <end position="60"/>
    </location>
</feature>
<keyword evidence="1" id="KW-0812">Transmembrane</keyword>
<feature type="transmembrane region" description="Helical" evidence="1">
    <location>
        <begin position="1634"/>
        <end position="1655"/>
    </location>
</feature>
<dbReference type="InParanoid" id="A0D0T7"/>
<accession>A0D0T7</accession>
<feature type="transmembrane region" description="Helical" evidence="1">
    <location>
        <begin position="75"/>
        <end position="96"/>
    </location>
</feature>
<keyword evidence="1" id="KW-1133">Transmembrane helix</keyword>
<dbReference type="OrthoDB" id="10288576at2759"/>
<dbReference type="GeneID" id="5029835"/>
<reference evidence="2 3" key="1">
    <citation type="journal article" date="2006" name="Nature">
        <title>Global trends of whole-genome duplications revealed by the ciliate Paramecium tetraurelia.</title>
        <authorList>
            <consortium name="Genoscope"/>
            <person name="Aury J.-M."/>
            <person name="Jaillon O."/>
            <person name="Duret L."/>
            <person name="Noel B."/>
            <person name="Jubin C."/>
            <person name="Porcel B.M."/>
            <person name="Segurens B."/>
            <person name="Daubin V."/>
            <person name="Anthouard V."/>
            <person name="Aiach N."/>
            <person name="Arnaiz O."/>
            <person name="Billaut A."/>
            <person name="Beisson J."/>
            <person name="Blanc I."/>
            <person name="Bouhouche K."/>
            <person name="Camara F."/>
            <person name="Duharcourt S."/>
            <person name="Guigo R."/>
            <person name="Gogendeau D."/>
            <person name="Katinka M."/>
            <person name="Keller A.-M."/>
            <person name="Kissmehl R."/>
            <person name="Klotz C."/>
            <person name="Koll F."/>
            <person name="Le Moue A."/>
            <person name="Lepere C."/>
            <person name="Malinsky S."/>
            <person name="Nowacki M."/>
            <person name="Nowak J.K."/>
            <person name="Plattner H."/>
            <person name="Poulain J."/>
            <person name="Ruiz F."/>
            <person name="Serrano V."/>
            <person name="Zagulski M."/>
            <person name="Dessen P."/>
            <person name="Betermier M."/>
            <person name="Weissenbach J."/>
            <person name="Scarpelli C."/>
            <person name="Schachter V."/>
            <person name="Sperling L."/>
            <person name="Meyer E."/>
            <person name="Cohen J."/>
            <person name="Wincker P."/>
        </authorList>
    </citation>
    <scope>NUCLEOTIDE SEQUENCE [LARGE SCALE GENOMIC DNA]</scope>
    <source>
        <strain evidence="2 3">Stock d4-2</strain>
    </source>
</reference>
<feature type="transmembrane region" description="Helical" evidence="1">
    <location>
        <begin position="1383"/>
        <end position="1409"/>
    </location>
</feature>
<proteinExistence type="predicted"/>
<keyword evidence="3" id="KW-1185">Reference proteome</keyword>
<gene>
    <name evidence="2" type="ORF">GSPATT00012206001</name>
</gene>
<evidence type="ECO:0000256" key="1">
    <source>
        <dbReference type="SAM" id="Phobius"/>
    </source>
</evidence>
<feature type="transmembrane region" description="Helical" evidence="1">
    <location>
        <begin position="133"/>
        <end position="155"/>
    </location>
</feature>
<feature type="transmembrane region" description="Helical" evidence="1">
    <location>
        <begin position="175"/>
        <end position="198"/>
    </location>
</feature>
<sequence length="1695" mass="200350">MQNSSNQRFQHISLKKFGQLDVKKQSSSRVNINRNLIYLYSIFINLGTMKYFSKLVYFFLTIGSNTERRKSKIDYGNLAMIVFYFIQLLGYLYSQFESKTQVFYENDYLAQIGQYSSIPFLMIVIHYDPFTTLVYYCIFGTMCSIYGIVIFQVLFKPLPPSNLINRFIKFYFQNFQWYFLTPFHEAMIGILTCGRLAYLAQHTNLNPRNCFAEISPHFLAISILGQILVVISGFLSLYCFRNYEFIQGDLMRKFSYFNFLTILLHMVLQMTSFWKEMYDNYNFIIHLIFNLIMIVISLDTFIKFPFGFSYETVYFSKCLVSSSFFEILVAIWIFSDLDDGHIFLSFCIMLPLIFGINQTLYDNYFDNKCQQFVKSRLEKISEHPLEVICQLCHSDINQQDDYIKVLKYLGIHCQNCSDLICPCKQKINKFIFNQNQLNTNQIYLWVQYEFQQMIKSIMQNPDLFKSFEQLTIKFVTFLQKYRENQVLSYKIIQDVIYTFQKMNIGRTPYFFLNLAKYIQYQNKFDMQNINKAQAQISQNEYLTLQEFNLFYRYEQSLVRNLNELLIKQKQLWLEKLRSQIQMEKILACSKEIMKKTLNVKKIIKTFENSKDIHNNDSLLTLRIKLVSSLVCMEDINVSIKIARHIESYEKDLINQKQQNFNSIQFIQGQALSVISNISTQTLGCISQQVNDQFCNFFGYESNYGASLTKIEQLLPSKLGKIHNGLIESYLQQGKSTRLYQNSEQFIINSDNLIERVNICLSTLFPYQNGQYQFLIIGHLLKMIKYEKKELDYNKRGYILVDSNFLIFGLSRNVYERINYQYYYKNERDTELILPEQIYDQLNIQSIIPHLSLVLEEYYKLLALRNEKKILRQDQICQREIGVFQAPSAGSSQFKTGSTVLTKKFTNKNMMNILKNVNSSLNRLPTMSNKQYPIEYSVIQKVLNYVEKDATCEFLYFIIELDFLEDPKLSASPNQVIARTPALSEILRRQQINIEQIRHNQSNIILSNDDNNNDQMELVAEVTNTGTRRSSNEIIDQLEKIIIYINDTVLPKSIKDFIAQLIIQILLFIAIIVIICSLFKYKRSIQSDCIEQITYDLNFLDAYSETMSGSRHVIYYRDFYHLQNDTLIHFSLNEINFSRYDKIYVAWQHISKGNIRLNNMYESYTQIAQKSQIQLLTIYFINFDLKSKIQQEVQDYSTYYQIMHQTFYLQYQSFSSSPQTYLSGRSDSYLTQLARSQVYYNFFDVIESANQTLQVCESQNQDINNYFDKVILYYFLGMYSVIILVLISIIIHYYRVLNSIKIYIKLFKMCDKEDCQHIIHLCESLISMVNYDKIFLRQQDFKILLAQPRHTLDNVKKSQSKTTLVLIRKKRNKESLLKTGQKNFSYYSIIMFILISIGLIIYILSFQLFYNHIKDSIAPITKQAILAQESRLNFIASVNRFDLYLIKIYFETYSKLNKIDRDYEYTTLNIQTDTQILQLLSIEQETLKQDLNRLKSINFVNLIFDNDQTNSQLNSDQQDSILKSDICIFTGCDMQTELFFDRLYQTDLIPLFYTGVLNLHNKVLGFIQEAFQLISEDLSDLELIQNLENIFDDSDYLIYMHWGLDVIQFQISQFSQYFLDISKQTIDSLTQNNQLLIVSIGTLLLILISTFSIMLVDLQYKRYVQSKAIIKCIPLPILFQKNIPKHLESFRRKYEQ</sequence>
<protein>
    <recommendedName>
        <fullName evidence="4">Transmembrane protein</fullName>
    </recommendedName>
</protein>
<feature type="transmembrane region" description="Helical" evidence="1">
    <location>
        <begin position="1270"/>
        <end position="1293"/>
    </location>
</feature>
<evidence type="ECO:0000313" key="3">
    <source>
        <dbReference type="Proteomes" id="UP000000600"/>
    </source>
</evidence>
<dbReference type="PANTHER" id="PTHR31600">
    <property type="entry name" value="TINY MACROCYSTS PROTEIN B-RELATED"/>
    <property type="match status" value="1"/>
</dbReference>
<dbReference type="InterPro" id="IPR052994">
    <property type="entry name" value="Tiny_macrocysts_regulators"/>
</dbReference>
<dbReference type="EMBL" id="CT868241">
    <property type="protein sequence ID" value="CAK76654.1"/>
    <property type="molecule type" value="Genomic_DNA"/>
</dbReference>
<dbReference type="Proteomes" id="UP000000600">
    <property type="component" value="Unassembled WGS sequence"/>
</dbReference>
<organism evidence="2 3">
    <name type="scientific">Paramecium tetraurelia</name>
    <dbReference type="NCBI Taxonomy" id="5888"/>
    <lineage>
        <taxon>Eukaryota</taxon>
        <taxon>Sar</taxon>
        <taxon>Alveolata</taxon>
        <taxon>Ciliophora</taxon>
        <taxon>Intramacronucleata</taxon>
        <taxon>Oligohymenophorea</taxon>
        <taxon>Peniculida</taxon>
        <taxon>Parameciidae</taxon>
        <taxon>Paramecium</taxon>
    </lineage>
</organism>
<dbReference type="OMA" id="CMEDINV"/>